<organism evidence="2">
    <name type="scientific">bacterium 19PA01SH03</name>
    <dbReference type="NCBI Taxonomy" id="2920705"/>
    <lineage>
        <taxon>Bacteria</taxon>
    </lineage>
</organism>
<dbReference type="AlphaFoldDB" id="A0AAU6SP28"/>
<reference evidence="2" key="1">
    <citation type="submission" date="2022-03" db="EMBL/GenBank/DDBJ databases">
        <title>Sea Food Isolates.</title>
        <authorList>
            <person name="Li c."/>
        </authorList>
    </citation>
    <scope>NUCLEOTIDE SEQUENCE</scope>
    <source>
        <strain evidence="2">19PA01SH03</strain>
    </source>
</reference>
<accession>A0AAU6SP28</accession>
<dbReference type="EMBL" id="CP095338">
    <property type="protein sequence ID" value="XAG21726.1"/>
    <property type="molecule type" value="Genomic_DNA"/>
</dbReference>
<name>A0AAU6SP28_UNCXX</name>
<proteinExistence type="predicted"/>
<feature type="compositionally biased region" description="Low complexity" evidence="1">
    <location>
        <begin position="73"/>
        <end position="86"/>
    </location>
</feature>
<feature type="region of interest" description="Disordered" evidence="1">
    <location>
        <begin position="70"/>
        <end position="98"/>
    </location>
</feature>
<gene>
    <name evidence="2" type="ORF">MRN70_02515</name>
</gene>
<sequence>MTVTNGNVQLCWQIADETFTANPDARPIDVINKLVEMGVPYNTSRTQVAQYRRAAGLTNKANRDAQFKRVTAQGTQTRTGGQPTGQDPSHYGKYGAWD</sequence>
<protein>
    <submittedName>
        <fullName evidence="2">Uncharacterized protein</fullName>
    </submittedName>
</protein>
<evidence type="ECO:0000313" key="2">
    <source>
        <dbReference type="EMBL" id="XAG21726.1"/>
    </source>
</evidence>
<evidence type="ECO:0000256" key="1">
    <source>
        <dbReference type="SAM" id="MobiDB-lite"/>
    </source>
</evidence>